<name>A0A1B9G331_9TREE</name>
<evidence type="ECO:0000256" key="1">
    <source>
        <dbReference type="SAM" id="MobiDB-lite"/>
    </source>
</evidence>
<dbReference type="EMBL" id="KI894021">
    <property type="protein sequence ID" value="OCF25408.1"/>
    <property type="molecule type" value="Genomic_DNA"/>
</dbReference>
<dbReference type="Pfam" id="PF13516">
    <property type="entry name" value="LRR_6"/>
    <property type="match status" value="1"/>
</dbReference>
<feature type="domain" description="DNA repair protein rhp7 treble clef" evidence="2">
    <location>
        <begin position="158"/>
        <end position="197"/>
    </location>
</feature>
<dbReference type="SMART" id="SM00367">
    <property type="entry name" value="LRR_CC"/>
    <property type="match status" value="7"/>
</dbReference>
<dbReference type="SUPFAM" id="SSF52047">
    <property type="entry name" value="RNI-like"/>
    <property type="match status" value="1"/>
</dbReference>
<dbReference type="VEuPathDB" id="FungiDB:I302_05228"/>
<dbReference type="Pfam" id="PF25372">
    <property type="entry name" value="DUF7885"/>
    <property type="match status" value="1"/>
</dbReference>
<dbReference type="Gene3D" id="3.80.10.10">
    <property type="entry name" value="Ribonuclease Inhibitor"/>
    <property type="match status" value="2"/>
</dbReference>
<organism evidence="4">
    <name type="scientific">Kwoniella bestiolae CBS 10118</name>
    <dbReference type="NCBI Taxonomy" id="1296100"/>
    <lineage>
        <taxon>Eukaryota</taxon>
        <taxon>Fungi</taxon>
        <taxon>Dikarya</taxon>
        <taxon>Basidiomycota</taxon>
        <taxon>Agaricomycotina</taxon>
        <taxon>Tremellomycetes</taxon>
        <taxon>Tremellales</taxon>
        <taxon>Cryptococcaceae</taxon>
        <taxon>Kwoniella</taxon>
    </lineage>
</organism>
<evidence type="ECO:0000259" key="3">
    <source>
        <dbReference type="Pfam" id="PF25372"/>
    </source>
</evidence>
<gene>
    <name evidence="4" type="ORF">I302_05228</name>
</gene>
<dbReference type="PANTHER" id="PTHR13318">
    <property type="entry name" value="PARTNER OF PAIRED, ISOFORM B-RELATED"/>
    <property type="match status" value="1"/>
</dbReference>
<reference evidence="4" key="2">
    <citation type="submission" date="2014-01" db="EMBL/GenBank/DDBJ databases">
        <title>Evolution of pathogenesis and genome organization in the Tremellales.</title>
        <authorList>
            <person name="Cuomo C."/>
            <person name="Litvintseva A."/>
            <person name="Heitman J."/>
            <person name="Chen Y."/>
            <person name="Sun S."/>
            <person name="Springer D."/>
            <person name="Dromer F."/>
            <person name="Young S."/>
            <person name="Zeng Q."/>
            <person name="Chapman S."/>
            <person name="Gujja S."/>
            <person name="Saif S."/>
            <person name="Birren B."/>
        </authorList>
    </citation>
    <scope>NUCLEOTIDE SEQUENCE</scope>
    <source>
        <strain evidence="4">CBS 10118</strain>
    </source>
</reference>
<dbReference type="InterPro" id="IPR001611">
    <property type="entry name" value="Leu-rich_rpt"/>
</dbReference>
<dbReference type="STRING" id="1296100.A0A1B9G331"/>
<dbReference type="InterPro" id="IPR056451">
    <property type="entry name" value="Znf_Tbcl_Rhp7"/>
</dbReference>
<proteinExistence type="predicted"/>
<evidence type="ECO:0000313" key="4">
    <source>
        <dbReference type="EMBL" id="OCF25408.1"/>
    </source>
</evidence>
<dbReference type="InterPro" id="IPR032675">
    <property type="entry name" value="LRR_dom_sf"/>
</dbReference>
<dbReference type="GO" id="GO:0019005">
    <property type="term" value="C:SCF ubiquitin ligase complex"/>
    <property type="evidence" value="ECO:0007669"/>
    <property type="project" value="TreeGrafter"/>
</dbReference>
<dbReference type="Pfam" id="PF23550">
    <property type="entry name" value="zf_Tbcl_Rhp7"/>
    <property type="match status" value="1"/>
</dbReference>
<dbReference type="AlphaFoldDB" id="A0A1B9G331"/>
<feature type="compositionally biased region" description="Low complexity" evidence="1">
    <location>
        <begin position="135"/>
        <end position="145"/>
    </location>
</feature>
<dbReference type="InterPro" id="IPR057207">
    <property type="entry name" value="FBXL15_LRR"/>
</dbReference>
<sequence length="609" mass="65794">MSRNRRAAGAVRGPSSALTSFLAGLGVEPSHRLTTWGDTSSLNADHQPTLAHDGPVIDPGDDLDPAGAVTARNVIAGPSEAGDGTATLENESKKRKRRGESDDASVYSEPNAKKTRAASVDSDDLDAEDAPAPGPSNSKASAAAASTAKVAPGPLGPVGSFMECGECAKRFTVTAYTKEHPSNPSTYLCVNCCYTLGIDPFAKVKKAPVKKAVKKEDRAKVVHYEQKKGVKALGDLCIQIIGKYIEDVEQLGDIGGINMDKVCKIISKGRRLTAETAQLFYSPDRDDLTMYDCTRLTPEAFTTISKLCPKLKSLNLQLCGQLSSDAVVAWGKSLKQLRRIELFGPFLVRKDGWTSLFKSVGKRLEGLLVTQSPRIDLEMIELLVKSCPNLTELRLAEIGQLNDECLAALHPLKKLKLLDISAPGNPLSDEAVISLLSAIGANLETLDLTDNPDLTDEILPAIITHCPRLRRLSLRNVVELTDEGVAAFFAALKKQDRPGLEWIDLEKGHDLKDGSLQALIAHSGATVEKLNLLGWKEVSNDSLGELAHCKHLKELDVGWCRQVTDFTIKDVLDGCGEIESVRVWGCNQLTDAIPRKKGVRVIGVESHSI</sequence>
<dbReference type="PANTHER" id="PTHR13318:SF190">
    <property type="entry name" value="PARTNER OF PAIRED, ISOFORM B"/>
    <property type="match status" value="1"/>
</dbReference>
<dbReference type="OrthoDB" id="421226at2759"/>
<reference evidence="4" key="1">
    <citation type="submission" date="2013-07" db="EMBL/GenBank/DDBJ databases">
        <title>The Genome Sequence of Cryptococcus bestiolae CBS10118.</title>
        <authorList>
            <consortium name="The Broad Institute Genome Sequencing Platform"/>
            <person name="Cuomo C."/>
            <person name="Litvintseva A."/>
            <person name="Chen Y."/>
            <person name="Heitman J."/>
            <person name="Sun S."/>
            <person name="Springer D."/>
            <person name="Dromer F."/>
            <person name="Young S.K."/>
            <person name="Zeng Q."/>
            <person name="Gargeya S."/>
            <person name="Fitzgerald M."/>
            <person name="Abouelleil A."/>
            <person name="Alvarado L."/>
            <person name="Berlin A.M."/>
            <person name="Chapman S.B."/>
            <person name="Dewar J."/>
            <person name="Goldberg J."/>
            <person name="Griggs A."/>
            <person name="Gujja S."/>
            <person name="Hansen M."/>
            <person name="Howarth C."/>
            <person name="Imamovic A."/>
            <person name="Larimer J."/>
            <person name="McCowan C."/>
            <person name="Murphy C."/>
            <person name="Pearson M."/>
            <person name="Priest M."/>
            <person name="Roberts A."/>
            <person name="Saif S."/>
            <person name="Shea T."/>
            <person name="Sykes S."/>
            <person name="Wortman J."/>
            <person name="Nusbaum C."/>
            <person name="Birren B."/>
        </authorList>
    </citation>
    <scope>NUCLEOTIDE SEQUENCE [LARGE SCALE GENOMIC DNA]</scope>
    <source>
        <strain evidence="4">CBS 10118</strain>
    </source>
</reference>
<dbReference type="InterPro" id="IPR006553">
    <property type="entry name" value="Leu-rich_rpt_Cys-con_subtyp"/>
</dbReference>
<accession>A0A1B9G331</accession>
<protein>
    <submittedName>
        <fullName evidence="4">DNA repair protein RAD7</fullName>
    </submittedName>
</protein>
<feature type="compositionally biased region" description="Polar residues" evidence="1">
    <location>
        <begin position="32"/>
        <end position="46"/>
    </location>
</feature>
<evidence type="ECO:0000259" key="2">
    <source>
        <dbReference type="Pfam" id="PF23550"/>
    </source>
</evidence>
<feature type="domain" description="F-box/LRR-repeat protein 15-like leucin rich repeat" evidence="3">
    <location>
        <begin position="334"/>
        <end position="489"/>
    </location>
</feature>
<dbReference type="GO" id="GO:0031146">
    <property type="term" value="P:SCF-dependent proteasomal ubiquitin-dependent protein catabolic process"/>
    <property type="evidence" value="ECO:0007669"/>
    <property type="project" value="TreeGrafter"/>
</dbReference>
<feature type="region of interest" description="Disordered" evidence="1">
    <location>
        <begin position="31"/>
        <end position="145"/>
    </location>
</feature>